<comment type="similarity">
    <text evidence="1">Belongs to the disease resistance NB-LRR family.</text>
</comment>
<name>A0A5J9TC65_9POAL</name>
<evidence type="ECO:0000313" key="9">
    <source>
        <dbReference type="Proteomes" id="UP000324897"/>
    </source>
</evidence>
<keyword evidence="4" id="KW-0547">Nucleotide-binding</keyword>
<gene>
    <name evidence="8" type="ORF">EJB05_42351</name>
</gene>
<dbReference type="Gene3D" id="3.40.50.300">
    <property type="entry name" value="P-loop containing nucleotide triphosphate hydrolases"/>
    <property type="match status" value="1"/>
</dbReference>
<dbReference type="Gramene" id="TVU08924">
    <property type="protein sequence ID" value="TVU08924"/>
    <property type="gene ID" value="EJB05_42351"/>
</dbReference>
<protein>
    <recommendedName>
        <fullName evidence="10">NB-ARC domain-containing protein</fullName>
    </recommendedName>
</protein>
<feature type="domain" description="Disease resistance N-terminal" evidence="7">
    <location>
        <begin position="12"/>
        <end position="100"/>
    </location>
</feature>
<keyword evidence="5" id="KW-0611">Plant defense</keyword>
<dbReference type="InterPro" id="IPR038005">
    <property type="entry name" value="RX-like_CC"/>
</dbReference>
<dbReference type="PANTHER" id="PTHR19338">
    <property type="entry name" value="TRANSLOCASE OF INNER MITOCHONDRIAL MEMBRANE 13 HOMOLOG"/>
    <property type="match status" value="1"/>
</dbReference>
<organism evidence="8 9">
    <name type="scientific">Eragrostis curvula</name>
    <name type="common">weeping love grass</name>
    <dbReference type="NCBI Taxonomy" id="38414"/>
    <lineage>
        <taxon>Eukaryota</taxon>
        <taxon>Viridiplantae</taxon>
        <taxon>Streptophyta</taxon>
        <taxon>Embryophyta</taxon>
        <taxon>Tracheophyta</taxon>
        <taxon>Spermatophyta</taxon>
        <taxon>Magnoliopsida</taxon>
        <taxon>Liliopsida</taxon>
        <taxon>Poales</taxon>
        <taxon>Poaceae</taxon>
        <taxon>PACMAD clade</taxon>
        <taxon>Chloridoideae</taxon>
        <taxon>Eragrostideae</taxon>
        <taxon>Eragrostidinae</taxon>
        <taxon>Eragrostis</taxon>
    </lineage>
</organism>
<dbReference type="EMBL" id="RWGY01000039">
    <property type="protein sequence ID" value="TVU08924.1"/>
    <property type="molecule type" value="Genomic_DNA"/>
</dbReference>
<dbReference type="Proteomes" id="UP000324897">
    <property type="component" value="Chromosome 3"/>
</dbReference>
<dbReference type="OrthoDB" id="3027644at2759"/>
<evidence type="ECO:0000256" key="2">
    <source>
        <dbReference type="ARBA" id="ARBA00022614"/>
    </source>
</evidence>
<evidence type="ECO:0000313" key="8">
    <source>
        <dbReference type="EMBL" id="TVU08924.1"/>
    </source>
</evidence>
<keyword evidence="9" id="KW-1185">Reference proteome</keyword>
<dbReference type="GO" id="GO:0006952">
    <property type="term" value="P:defense response"/>
    <property type="evidence" value="ECO:0007669"/>
    <property type="project" value="UniProtKB-KW"/>
</dbReference>
<evidence type="ECO:0000256" key="1">
    <source>
        <dbReference type="ARBA" id="ARBA00008894"/>
    </source>
</evidence>
<keyword evidence="2" id="KW-0433">Leucine-rich repeat</keyword>
<evidence type="ECO:0000256" key="5">
    <source>
        <dbReference type="ARBA" id="ARBA00022821"/>
    </source>
</evidence>
<dbReference type="PANTHER" id="PTHR19338:SF58">
    <property type="entry name" value="OS09G0517100 PROTEIN"/>
    <property type="match status" value="1"/>
</dbReference>
<sequence length="405" mass="45805">MEATAVSLARSVLDVVLRSAQSTVAAEVALLLGVPSEVEFIRNELEMMRSFLKAASDHPEAGPAGQTDQVRTLVKQVRDLAYDVEDCLLEFALYAARTSSSWAGSTLLPGAVAERRRIAARIRDLKASFVEMNQRYQRYNIAVDRTAARGTEEQASTLPEQDVNSAELAFQESDIIGRLKEKAELIKLISRSEPEPEPEEGHQVLQRGTSTSWLVTLISWVDYMVPSIWEASRPSPLPRALRSFRRGGDGALRVVSVWGMGGMGKSSLARMVHNDPALLDEFDCDAWVTVPHLLDNPEMWFRRRLRNELGLAHDQNVQDYLRDKRYLVIVDDLLDTDEWENIWQVFPHDNRKGSRIIVTTRREDVARHCTREGNGAEGNELIYKLEPLKEAESMNLLCRKLFMSK</sequence>
<dbReference type="SUPFAM" id="SSF52540">
    <property type="entry name" value="P-loop containing nucleoside triphosphate hydrolases"/>
    <property type="match status" value="1"/>
</dbReference>
<feature type="non-terminal residue" evidence="8">
    <location>
        <position position="1"/>
    </location>
</feature>
<keyword evidence="3" id="KW-0677">Repeat</keyword>
<dbReference type="PRINTS" id="PR00364">
    <property type="entry name" value="DISEASERSIST"/>
</dbReference>
<dbReference type="CDD" id="cd14798">
    <property type="entry name" value="RX-CC_like"/>
    <property type="match status" value="1"/>
</dbReference>
<evidence type="ECO:0008006" key="10">
    <source>
        <dbReference type="Google" id="ProtNLM"/>
    </source>
</evidence>
<evidence type="ECO:0000259" key="7">
    <source>
        <dbReference type="Pfam" id="PF18052"/>
    </source>
</evidence>
<dbReference type="InterPro" id="IPR002182">
    <property type="entry name" value="NB-ARC"/>
</dbReference>
<evidence type="ECO:0000256" key="4">
    <source>
        <dbReference type="ARBA" id="ARBA00022741"/>
    </source>
</evidence>
<dbReference type="AlphaFoldDB" id="A0A5J9TC65"/>
<feature type="domain" description="NB-ARC" evidence="6">
    <location>
        <begin position="252"/>
        <end position="403"/>
    </location>
</feature>
<dbReference type="GO" id="GO:0043531">
    <property type="term" value="F:ADP binding"/>
    <property type="evidence" value="ECO:0007669"/>
    <property type="project" value="InterPro"/>
</dbReference>
<comment type="caution">
    <text evidence="8">The sequence shown here is derived from an EMBL/GenBank/DDBJ whole genome shotgun (WGS) entry which is preliminary data.</text>
</comment>
<dbReference type="InterPro" id="IPR027417">
    <property type="entry name" value="P-loop_NTPase"/>
</dbReference>
<reference evidence="8 9" key="1">
    <citation type="journal article" date="2019" name="Sci. Rep.">
        <title>A high-quality genome of Eragrostis curvula grass provides insights into Poaceae evolution and supports new strategies to enhance forage quality.</title>
        <authorList>
            <person name="Carballo J."/>
            <person name="Santos B.A.C.M."/>
            <person name="Zappacosta D."/>
            <person name="Garbus I."/>
            <person name="Selva J.P."/>
            <person name="Gallo C.A."/>
            <person name="Diaz A."/>
            <person name="Albertini E."/>
            <person name="Caccamo M."/>
            <person name="Echenique V."/>
        </authorList>
    </citation>
    <scope>NUCLEOTIDE SEQUENCE [LARGE SCALE GENOMIC DNA]</scope>
    <source>
        <strain evidence="9">cv. Victoria</strain>
        <tissue evidence="8">Leaf</tissue>
    </source>
</reference>
<accession>A0A5J9TC65</accession>
<dbReference type="InterPro" id="IPR041118">
    <property type="entry name" value="Rx_N"/>
</dbReference>
<evidence type="ECO:0000256" key="3">
    <source>
        <dbReference type="ARBA" id="ARBA00022737"/>
    </source>
</evidence>
<dbReference type="Pfam" id="PF18052">
    <property type="entry name" value="Rx_N"/>
    <property type="match status" value="1"/>
</dbReference>
<proteinExistence type="inferred from homology"/>
<evidence type="ECO:0000259" key="6">
    <source>
        <dbReference type="Pfam" id="PF00931"/>
    </source>
</evidence>
<dbReference type="Gene3D" id="1.20.5.4130">
    <property type="match status" value="1"/>
</dbReference>
<dbReference type="Pfam" id="PF00931">
    <property type="entry name" value="NB-ARC"/>
    <property type="match status" value="1"/>
</dbReference>